<organism evidence="3 4">
    <name type="scientific">Lacticaseibacillus mingshuiensis</name>
    <dbReference type="NCBI Taxonomy" id="2799574"/>
    <lineage>
        <taxon>Bacteria</taxon>
        <taxon>Bacillati</taxon>
        <taxon>Bacillota</taxon>
        <taxon>Bacilli</taxon>
        <taxon>Lactobacillales</taxon>
        <taxon>Lactobacillaceae</taxon>
        <taxon>Lacticaseibacillus</taxon>
    </lineage>
</organism>
<evidence type="ECO:0000259" key="2">
    <source>
        <dbReference type="Pfam" id="PF02698"/>
    </source>
</evidence>
<feature type="transmembrane region" description="Helical" evidence="1">
    <location>
        <begin position="99"/>
        <end position="121"/>
    </location>
</feature>
<keyword evidence="1" id="KW-0472">Membrane</keyword>
<dbReference type="CDD" id="cd06259">
    <property type="entry name" value="YdcF-like"/>
    <property type="match status" value="1"/>
</dbReference>
<evidence type="ECO:0000313" key="4">
    <source>
        <dbReference type="Proteomes" id="UP001597196"/>
    </source>
</evidence>
<dbReference type="EMBL" id="JBHTOC010000009">
    <property type="protein sequence ID" value="MFD1429980.1"/>
    <property type="molecule type" value="Genomic_DNA"/>
</dbReference>
<sequence length="349" mass="38584">MSPITWGLLALFSVFSLLFGFSFGLEPRRLLNGWLFTGWLLALLALAADVILESGNMLLIAVTGTLFVIFVLVISVIFALHLVWLLWNAFVVWRREGHSLGNMLTLLLAAGLLLLELGATIGRQYLPDPLYNALGFFFVFTIAYELLSLYNFLTVLVLYNLVRPRHNKDYLIVLGAGLLNGDQVSPLLAARINVGIRFFNKQVKRGKKRPKLLFSGGQGADEKLPEGLAMQRYAIKQGVAPEDTLVEDRSTTTLENMRDSAAVIAQENDGAPYKAAFFTNNYHLFRAGLYAKEAGLRANGVGAETSFYFLPNAVIREYLALVMMHKRSHLVILGLITLGAILTFIGGAL</sequence>
<keyword evidence="1" id="KW-0812">Transmembrane</keyword>
<keyword evidence="4" id="KW-1185">Reference proteome</keyword>
<feature type="transmembrane region" description="Helical" evidence="1">
    <location>
        <begin position="330"/>
        <end position="348"/>
    </location>
</feature>
<reference evidence="4" key="1">
    <citation type="journal article" date="2019" name="Int. J. Syst. Evol. Microbiol.">
        <title>The Global Catalogue of Microorganisms (GCM) 10K type strain sequencing project: providing services to taxonomists for standard genome sequencing and annotation.</title>
        <authorList>
            <consortium name="The Broad Institute Genomics Platform"/>
            <consortium name="The Broad Institute Genome Sequencing Center for Infectious Disease"/>
            <person name="Wu L."/>
            <person name="Ma J."/>
        </authorList>
    </citation>
    <scope>NUCLEOTIDE SEQUENCE [LARGE SCALE GENOMIC DNA]</scope>
    <source>
        <strain evidence="4">CCM 8980</strain>
    </source>
</reference>
<proteinExistence type="predicted"/>
<dbReference type="InterPro" id="IPR014729">
    <property type="entry name" value="Rossmann-like_a/b/a_fold"/>
</dbReference>
<feature type="transmembrane region" description="Helical" evidence="1">
    <location>
        <begin position="133"/>
        <end position="159"/>
    </location>
</feature>
<name>A0ABW4CK30_9LACO</name>
<dbReference type="PANTHER" id="PTHR30336">
    <property type="entry name" value="INNER MEMBRANE PROTEIN, PROBABLE PERMEASE"/>
    <property type="match status" value="1"/>
</dbReference>
<dbReference type="Pfam" id="PF02698">
    <property type="entry name" value="DUF218"/>
    <property type="match status" value="1"/>
</dbReference>
<dbReference type="Gene3D" id="3.40.50.620">
    <property type="entry name" value="HUPs"/>
    <property type="match status" value="1"/>
</dbReference>
<keyword evidence="1" id="KW-1133">Transmembrane helix</keyword>
<feature type="domain" description="DUF218" evidence="2">
    <location>
        <begin position="169"/>
        <end position="319"/>
    </location>
</feature>
<feature type="transmembrane region" description="Helical" evidence="1">
    <location>
        <begin position="6"/>
        <end position="25"/>
    </location>
</feature>
<evidence type="ECO:0000256" key="1">
    <source>
        <dbReference type="SAM" id="Phobius"/>
    </source>
</evidence>
<dbReference type="InterPro" id="IPR003848">
    <property type="entry name" value="DUF218"/>
</dbReference>
<dbReference type="Proteomes" id="UP001597196">
    <property type="component" value="Unassembled WGS sequence"/>
</dbReference>
<feature type="transmembrane region" description="Helical" evidence="1">
    <location>
        <begin position="32"/>
        <end position="52"/>
    </location>
</feature>
<gene>
    <name evidence="3" type="ORF">ACFQ4P_06940</name>
</gene>
<protein>
    <submittedName>
        <fullName evidence="3">YdcF family protein</fullName>
    </submittedName>
</protein>
<comment type="caution">
    <text evidence="3">The sequence shown here is derived from an EMBL/GenBank/DDBJ whole genome shotgun (WGS) entry which is preliminary data.</text>
</comment>
<evidence type="ECO:0000313" key="3">
    <source>
        <dbReference type="EMBL" id="MFD1429980.1"/>
    </source>
</evidence>
<accession>A0ABW4CK30</accession>
<feature type="transmembrane region" description="Helical" evidence="1">
    <location>
        <begin position="58"/>
        <end position="87"/>
    </location>
</feature>
<dbReference type="InterPro" id="IPR051599">
    <property type="entry name" value="Cell_Envelope_Assoc"/>
</dbReference>
<dbReference type="PANTHER" id="PTHR30336:SF18">
    <property type="entry name" value="MEMBRANE PROTEIN"/>
    <property type="match status" value="1"/>
</dbReference>
<dbReference type="RefSeq" id="WP_225877887.1">
    <property type="nucleotide sequence ID" value="NZ_BOLQ01000005.1"/>
</dbReference>